<dbReference type="OrthoDB" id="10264505at2759"/>
<dbReference type="Proteomes" id="UP000000599">
    <property type="component" value="Chromosome G"/>
</dbReference>
<dbReference type="SMR" id="Q6BHB9"/>
<evidence type="ECO:0000259" key="2">
    <source>
        <dbReference type="PROSITE" id="PS51352"/>
    </source>
</evidence>
<feature type="domain" description="Thioredoxin" evidence="2">
    <location>
        <begin position="14"/>
        <end position="154"/>
    </location>
</feature>
<gene>
    <name evidence="3" type="ordered locus">DEHA2G19756g</name>
</gene>
<dbReference type="SUPFAM" id="SSF52833">
    <property type="entry name" value="Thioredoxin-like"/>
    <property type="match status" value="1"/>
</dbReference>
<protein>
    <submittedName>
        <fullName evidence="3">DEHA2G19756p</fullName>
    </submittedName>
</protein>
<dbReference type="GO" id="GO:0006457">
    <property type="term" value="P:protein folding"/>
    <property type="evidence" value="ECO:0007669"/>
    <property type="project" value="EnsemblFungi"/>
</dbReference>
<dbReference type="OMA" id="QVASVNC"/>
<dbReference type="AlphaFoldDB" id="Q6BHB9"/>
<dbReference type="InterPro" id="IPR017937">
    <property type="entry name" value="Thioredoxin_CS"/>
</dbReference>
<reference evidence="3 4" key="1">
    <citation type="journal article" date="2004" name="Nature">
        <title>Genome evolution in yeasts.</title>
        <authorList>
            <consortium name="Genolevures"/>
            <person name="Dujon B."/>
            <person name="Sherman D."/>
            <person name="Fischer G."/>
            <person name="Durrens P."/>
            <person name="Casaregola S."/>
            <person name="Lafontaine I."/>
            <person name="de Montigny J."/>
            <person name="Marck C."/>
            <person name="Neuveglise C."/>
            <person name="Talla E."/>
            <person name="Goffard N."/>
            <person name="Frangeul L."/>
            <person name="Aigle M."/>
            <person name="Anthouard V."/>
            <person name="Babour A."/>
            <person name="Barbe V."/>
            <person name="Barnay S."/>
            <person name="Blanchin S."/>
            <person name="Beckerich J.M."/>
            <person name="Beyne E."/>
            <person name="Bleykasten C."/>
            <person name="Boisrame A."/>
            <person name="Boyer J."/>
            <person name="Cattolico L."/>
            <person name="Confanioleri F."/>
            <person name="de Daruvar A."/>
            <person name="Despons L."/>
            <person name="Fabre E."/>
            <person name="Fairhead C."/>
            <person name="Ferry-Dumazet H."/>
            <person name="Groppi A."/>
            <person name="Hantraye F."/>
            <person name="Hennequin C."/>
            <person name="Jauniaux N."/>
            <person name="Joyet P."/>
            <person name="Kachouri R."/>
            <person name="Kerrest A."/>
            <person name="Koszul R."/>
            <person name="Lemaire M."/>
            <person name="Lesur I."/>
            <person name="Ma L."/>
            <person name="Muller H."/>
            <person name="Nicaud J.M."/>
            <person name="Nikolski M."/>
            <person name="Oztas S."/>
            <person name="Ozier-Kalogeropoulos O."/>
            <person name="Pellenz S."/>
            <person name="Potier S."/>
            <person name="Richard G.F."/>
            <person name="Straub M.L."/>
            <person name="Suleau A."/>
            <person name="Swennene D."/>
            <person name="Tekaia F."/>
            <person name="Wesolowski-Louvel M."/>
            <person name="Westhof E."/>
            <person name="Wirth B."/>
            <person name="Zeniou-Meyer M."/>
            <person name="Zivanovic I."/>
            <person name="Bolotin-Fukuhara M."/>
            <person name="Thierry A."/>
            <person name="Bouchier C."/>
            <person name="Caudron B."/>
            <person name="Scarpelli C."/>
            <person name="Gaillardin C."/>
            <person name="Weissenbach J."/>
            <person name="Wincker P."/>
            <person name="Souciet J.L."/>
        </authorList>
    </citation>
    <scope>NUCLEOTIDE SEQUENCE [LARGE SCALE GENOMIC DNA]</scope>
    <source>
        <strain evidence="4">ATCC 36239 / CBS 767 / BCRC 21394 / JCM 1990 / NBRC 0083 / IGC 2968</strain>
    </source>
</reference>
<evidence type="ECO:0000313" key="4">
    <source>
        <dbReference type="Proteomes" id="UP000000599"/>
    </source>
</evidence>
<dbReference type="PANTHER" id="PTHR45815">
    <property type="entry name" value="PROTEIN DISULFIDE-ISOMERASE A6"/>
    <property type="match status" value="1"/>
</dbReference>
<feature type="signal peptide" evidence="1">
    <location>
        <begin position="1"/>
        <end position="23"/>
    </location>
</feature>
<dbReference type="GO" id="GO:0003756">
    <property type="term" value="F:protein disulfide isomerase activity"/>
    <property type="evidence" value="ECO:0007669"/>
    <property type="project" value="EnsemblFungi"/>
</dbReference>
<dbReference type="VEuPathDB" id="FungiDB:DEHA2G19756g"/>
<dbReference type="EMBL" id="CR382139">
    <property type="protein sequence ID" value="CAG90911.1"/>
    <property type="molecule type" value="Genomic_DNA"/>
</dbReference>
<organism evidence="3 4">
    <name type="scientific">Debaryomyces hansenii (strain ATCC 36239 / CBS 767 / BCRC 21394 / JCM 1990 / NBRC 0083 / IGC 2968)</name>
    <name type="common">Yeast</name>
    <name type="synonym">Torulaspora hansenii</name>
    <dbReference type="NCBI Taxonomy" id="284592"/>
    <lineage>
        <taxon>Eukaryota</taxon>
        <taxon>Fungi</taxon>
        <taxon>Dikarya</taxon>
        <taxon>Ascomycota</taxon>
        <taxon>Saccharomycotina</taxon>
        <taxon>Pichiomycetes</taxon>
        <taxon>Debaryomycetaceae</taxon>
        <taxon>Debaryomyces</taxon>
    </lineage>
</organism>
<evidence type="ECO:0000256" key="1">
    <source>
        <dbReference type="SAM" id="SignalP"/>
    </source>
</evidence>
<dbReference type="InterPro" id="IPR013766">
    <property type="entry name" value="Thioredoxin_domain"/>
</dbReference>
<dbReference type="PRINTS" id="PR00421">
    <property type="entry name" value="THIOREDOXIN"/>
</dbReference>
<keyword evidence="4" id="KW-1185">Reference proteome</keyword>
<keyword evidence="1" id="KW-0732">Signal</keyword>
<dbReference type="GeneID" id="2905347"/>
<name>Q6BHB9_DEBHA</name>
<dbReference type="GO" id="GO:0019153">
    <property type="term" value="F:protein-disulfide reductase (glutathione) activity"/>
    <property type="evidence" value="ECO:0007669"/>
    <property type="project" value="EnsemblFungi"/>
</dbReference>
<dbReference type="Gene3D" id="3.40.30.10">
    <property type="entry name" value="Glutaredoxin"/>
    <property type="match status" value="2"/>
</dbReference>
<accession>Q6BHB9</accession>
<dbReference type="STRING" id="284592.Q6BHB9"/>
<evidence type="ECO:0000313" key="3">
    <source>
        <dbReference type="EMBL" id="CAG90911.1"/>
    </source>
</evidence>
<dbReference type="KEGG" id="dha:DEHA2G19756g"/>
<dbReference type="GO" id="GO:0005788">
    <property type="term" value="C:endoplasmic reticulum lumen"/>
    <property type="evidence" value="ECO:0007669"/>
    <property type="project" value="TreeGrafter"/>
</dbReference>
<dbReference type="HOGENOM" id="CLU_059951_0_0_1"/>
<dbReference type="InParanoid" id="Q6BHB9"/>
<dbReference type="GO" id="GO:0034976">
    <property type="term" value="P:response to endoplasmic reticulum stress"/>
    <property type="evidence" value="ECO:0007669"/>
    <property type="project" value="TreeGrafter"/>
</dbReference>
<dbReference type="Pfam" id="PF00085">
    <property type="entry name" value="Thioredoxin"/>
    <property type="match status" value="1"/>
</dbReference>
<dbReference type="FunCoup" id="Q6BHB9">
    <property type="interactions" value="210"/>
</dbReference>
<dbReference type="eggNOG" id="KOG0191">
    <property type="taxonomic scope" value="Eukaryota"/>
</dbReference>
<dbReference type="InterPro" id="IPR036249">
    <property type="entry name" value="Thioredoxin-like_sf"/>
</dbReference>
<sequence>MYLWKYCLILVHVIVAIAARAQGDLYKSDDNIYELSPSNFDKVIQKTNYTSLVKFYAPWCGYCKQLEPAYHKLAKLIHNDGQYAINVASVNCDEDKNKELCAKYKISGFPTLMVFRPPKYDSKKKNKVYSHAVEPYKGERSLKSMYAFVTSRIKNYVKKFANLQSDGLKDWLMENKENNKVLLLTESKQISPLYKSLAIDFINTLKFGMVNIKSLKDVNNIKIEINDKKIALPIGQDDKLPILLNFDEKTQEFSRFESEKLTDKVKLSEWLIESNNVQPLEGPLSKKDKKYYSNYRKGIKGKKVVHDEL</sequence>
<dbReference type="RefSeq" id="XP_462402.1">
    <property type="nucleotide sequence ID" value="XM_462402.1"/>
</dbReference>
<dbReference type="PANTHER" id="PTHR45815:SF3">
    <property type="entry name" value="PROTEIN DISULFIDE-ISOMERASE A6"/>
    <property type="match status" value="1"/>
</dbReference>
<proteinExistence type="predicted"/>
<dbReference type="CDD" id="cd03002">
    <property type="entry name" value="PDI_a_MPD1_like"/>
    <property type="match status" value="1"/>
</dbReference>
<dbReference type="PROSITE" id="PS51352">
    <property type="entry name" value="THIOREDOXIN_2"/>
    <property type="match status" value="1"/>
</dbReference>
<feature type="chain" id="PRO_5004270982" evidence="1">
    <location>
        <begin position="24"/>
        <end position="309"/>
    </location>
</feature>
<dbReference type="PROSITE" id="PS00194">
    <property type="entry name" value="THIOREDOXIN_1"/>
    <property type="match status" value="1"/>
</dbReference>